<evidence type="ECO:0000313" key="2">
    <source>
        <dbReference type="Proteomes" id="UP001301388"/>
    </source>
</evidence>
<comment type="caution">
    <text evidence="1">The sequence shown here is derived from an EMBL/GenBank/DDBJ whole genome shotgun (WGS) entry which is preliminary data.</text>
</comment>
<sequence>MIDFESLQLTVNNKYSFVGIEKREGILYFCLPKGFSEKIDRFSRFSKNRDLFFLFYKIFDTFKKICIDKRYLDNADEFLEKDRDGVIKSTKGSEIQDDGDDLENIFYSKLDIIGSLLDVYDEPKILSLVYRLGKSDKFDVSQIHKYLHQAVYLPNNAAYVDQMLLPKKVLQFESTDIVSMYCYLFCEVKLQLKESVNTEITSLSERFREKYLRSSDRLFDEQSYEQVLDILKDALEIIDHNTSFKDADYWQYYEAIELFLYGDLNKEEDGEIWGVSNFHSVWESMCLTYITQNIDPSYLLYLDWEYVNSNIAEKVKSSDQIIRLHSAFKFNDTFLKPDAVVFSSVTDKIKSEKIDYKLKQDNWDDGNYRTSFKGETRGKIAYIGQTTGIHTMEKMKELYRFDPQTKRIIVNNRLPRNFYSFWDISNSFRLDSLLEMRNFNHFFFVASEKGITKWENFAQEVLLPLDISYNNPNVTFECSTNSNVFTRSLFRGITPKALEKLFASFINLLSDIEDIFPNNIEIIDIKYISSNLFKDATKIEEIKNRSVRKQFVYEYLLQKYLKKRKDKFSDLTIDSSFWLPSYRPDDPNLIEEGETFMDGYIQLKNINFTVLAENYIA</sequence>
<keyword evidence="2" id="KW-1185">Reference proteome</keyword>
<organism evidence="1 2">
    <name type="scientific">Pseudanabaena galeata UHCC 0370</name>
    <dbReference type="NCBI Taxonomy" id="3110310"/>
    <lineage>
        <taxon>Bacteria</taxon>
        <taxon>Bacillati</taxon>
        <taxon>Cyanobacteriota</taxon>
        <taxon>Cyanophyceae</taxon>
        <taxon>Pseudanabaenales</taxon>
        <taxon>Pseudanabaenaceae</taxon>
        <taxon>Pseudanabaena</taxon>
    </lineage>
</organism>
<dbReference type="EMBL" id="JAYGIE010000095">
    <property type="protein sequence ID" value="MEA5479656.1"/>
    <property type="molecule type" value="Genomic_DNA"/>
</dbReference>
<accession>A0ABU5TMY4</accession>
<name>A0ABU5TMY4_9CYAN</name>
<dbReference type="RefSeq" id="WP_323262838.1">
    <property type="nucleotide sequence ID" value="NZ_JAYGIE010000095.1"/>
</dbReference>
<evidence type="ECO:0000313" key="1">
    <source>
        <dbReference type="EMBL" id="MEA5479656.1"/>
    </source>
</evidence>
<reference evidence="1 2" key="1">
    <citation type="submission" date="2023-12" db="EMBL/GenBank/DDBJ databases">
        <title>Baltic Sea Cyanobacteria.</title>
        <authorList>
            <person name="Delbaje E."/>
            <person name="Fewer D.P."/>
            <person name="Shishido T.K."/>
        </authorList>
    </citation>
    <scope>NUCLEOTIDE SEQUENCE [LARGE SCALE GENOMIC DNA]</scope>
    <source>
        <strain evidence="1 2">UHCC 0370</strain>
    </source>
</reference>
<protein>
    <submittedName>
        <fullName evidence="1">Uncharacterized protein</fullName>
    </submittedName>
</protein>
<dbReference type="Proteomes" id="UP001301388">
    <property type="component" value="Unassembled WGS sequence"/>
</dbReference>
<gene>
    <name evidence="1" type="ORF">VB774_18695</name>
</gene>
<proteinExistence type="predicted"/>